<evidence type="ECO:0000313" key="2">
    <source>
        <dbReference type="EMBL" id="PZQ22958.1"/>
    </source>
</evidence>
<evidence type="ECO:0000313" key="3">
    <source>
        <dbReference type="Proteomes" id="UP000248597"/>
    </source>
</evidence>
<proteinExistence type="predicted"/>
<protein>
    <submittedName>
        <fullName evidence="2">Uncharacterized protein</fullName>
    </submittedName>
</protein>
<dbReference type="Proteomes" id="UP000248597">
    <property type="component" value="Unassembled WGS sequence"/>
</dbReference>
<gene>
    <name evidence="2" type="ORF">DI569_05885</name>
</gene>
<sequence length="68" mass="7460">MAVIAAEHAHGEGAESYARDRASMARRDGDMPISEIWDQAANTLHSLHAINRDVALRHAHPAGNRHPE</sequence>
<feature type="compositionally biased region" description="Basic and acidic residues" evidence="1">
    <location>
        <begin position="7"/>
        <end position="24"/>
    </location>
</feature>
<accession>A0A2W5L634</accession>
<name>A0A2W5L634_SPHMC</name>
<dbReference type="AlphaFoldDB" id="A0A2W5L634"/>
<reference evidence="2 3" key="1">
    <citation type="submission" date="2017-08" db="EMBL/GenBank/DDBJ databases">
        <title>Infants hospitalized years apart are colonized by the same room-sourced microbial strains.</title>
        <authorList>
            <person name="Brooks B."/>
            <person name="Olm M.R."/>
            <person name="Firek B.A."/>
            <person name="Baker R."/>
            <person name="Thomas B.C."/>
            <person name="Morowitz M.J."/>
            <person name="Banfield J.F."/>
        </authorList>
    </citation>
    <scope>NUCLEOTIDE SEQUENCE [LARGE SCALE GENOMIC DNA]</scope>
    <source>
        <strain evidence="2">S2_005_003_R2_47</strain>
    </source>
</reference>
<evidence type="ECO:0000256" key="1">
    <source>
        <dbReference type="SAM" id="MobiDB-lite"/>
    </source>
</evidence>
<dbReference type="EMBL" id="QFPJ01000010">
    <property type="protein sequence ID" value="PZQ22958.1"/>
    <property type="molecule type" value="Genomic_DNA"/>
</dbReference>
<organism evidence="2 3">
    <name type="scientific">Sphingopyxis macrogoltabida</name>
    <name type="common">Sphingomonas macrogoltabidus</name>
    <dbReference type="NCBI Taxonomy" id="33050"/>
    <lineage>
        <taxon>Bacteria</taxon>
        <taxon>Pseudomonadati</taxon>
        <taxon>Pseudomonadota</taxon>
        <taxon>Alphaproteobacteria</taxon>
        <taxon>Sphingomonadales</taxon>
        <taxon>Sphingomonadaceae</taxon>
        <taxon>Sphingopyxis</taxon>
    </lineage>
</organism>
<comment type="caution">
    <text evidence="2">The sequence shown here is derived from an EMBL/GenBank/DDBJ whole genome shotgun (WGS) entry which is preliminary data.</text>
</comment>
<feature type="region of interest" description="Disordered" evidence="1">
    <location>
        <begin position="1"/>
        <end position="24"/>
    </location>
</feature>